<dbReference type="Proteomes" id="UP000002279">
    <property type="component" value="Chromosome 3"/>
</dbReference>
<evidence type="ECO:0000259" key="5">
    <source>
        <dbReference type="PROSITE" id="PS50871"/>
    </source>
</evidence>
<dbReference type="PROSITE" id="PS50871">
    <property type="entry name" value="C1Q"/>
    <property type="match status" value="1"/>
</dbReference>
<evidence type="ECO:0000256" key="1">
    <source>
        <dbReference type="ARBA" id="ARBA00004613"/>
    </source>
</evidence>
<dbReference type="SUPFAM" id="SSF49842">
    <property type="entry name" value="TNF-like"/>
    <property type="match status" value="1"/>
</dbReference>
<dbReference type="Pfam" id="PF00386">
    <property type="entry name" value="C1q"/>
    <property type="match status" value="1"/>
</dbReference>
<dbReference type="PANTHER" id="PTHR22923">
    <property type="entry name" value="CEREBELLIN-RELATED"/>
    <property type="match status" value="1"/>
</dbReference>
<evidence type="ECO:0000313" key="6">
    <source>
        <dbReference type="Ensembl" id="ENSOANP00000012583.2"/>
    </source>
</evidence>
<protein>
    <recommendedName>
        <fullName evidence="5">C1q domain-containing protein</fullName>
    </recommendedName>
</protein>
<dbReference type="HOGENOM" id="CLU_048377_0_0_1"/>
<accession>F7DS00</accession>
<feature type="chain" id="PRO_5027744223" description="C1q domain-containing protein" evidence="4">
    <location>
        <begin position="20"/>
        <end position="100"/>
    </location>
</feature>
<dbReference type="OMA" id="ERKVGWK"/>
<evidence type="ECO:0000256" key="4">
    <source>
        <dbReference type="SAM" id="SignalP"/>
    </source>
</evidence>
<keyword evidence="2" id="KW-0964">Secreted</keyword>
<dbReference type="SMART" id="SM00110">
    <property type="entry name" value="C1Q"/>
    <property type="match status" value="1"/>
</dbReference>
<reference evidence="6 7" key="1">
    <citation type="journal article" date="2008" name="Nature">
        <title>Genome analysis of the platypus reveals unique signatures of evolution.</title>
        <authorList>
            <person name="Warren W.C."/>
            <person name="Hillier L.W."/>
            <person name="Marshall Graves J.A."/>
            <person name="Birney E."/>
            <person name="Ponting C.P."/>
            <person name="Grutzner F."/>
            <person name="Belov K."/>
            <person name="Miller W."/>
            <person name="Clarke L."/>
            <person name="Chinwalla A.T."/>
            <person name="Yang S.P."/>
            <person name="Heger A."/>
            <person name="Locke D.P."/>
            <person name="Miethke P."/>
            <person name="Waters P.D."/>
            <person name="Veyrunes F."/>
            <person name="Fulton L."/>
            <person name="Fulton B."/>
            <person name="Graves T."/>
            <person name="Wallis J."/>
            <person name="Puente X.S."/>
            <person name="Lopez-Otin C."/>
            <person name="Ordonez G.R."/>
            <person name="Eichler E.E."/>
            <person name="Chen L."/>
            <person name="Cheng Z."/>
            <person name="Deakin J.E."/>
            <person name="Alsop A."/>
            <person name="Thompson K."/>
            <person name="Kirby P."/>
            <person name="Papenfuss A.T."/>
            <person name="Wakefield M.J."/>
            <person name="Olender T."/>
            <person name="Lancet D."/>
            <person name="Huttley G.A."/>
            <person name="Smit A.F."/>
            <person name="Pask A."/>
            <person name="Temple-Smith P."/>
            <person name="Batzer M.A."/>
            <person name="Walker J.A."/>
            <person name="Konkel M.K."/>
            <person name="Harris R.S."/>
            <person name="Whittington C.M."/>
            <person name="Wong E.S."/>
            <person name="Gemmell N.J."/>
            <person name="Buschiazzo E."/>
            <person name="Vargas Jentzsch I.M."/>
            <person name="Merkel A."/>
            <person name="Schmitz J."/>
            <person name="Zemann A."/>
            <person name="Churakov G."/>
            <person name="Kriegs J.O."/>
            <person name="Brosius J."/>
            <person name="Murchison E.P."/>
            <person name="Sachidanandam R."/>
            <person name="Smith C."/>
            <person name="Hannon G.J."/>
            <person name="Tsend-Ayush E."/>
            <person name="McMillan D."/>
            <person name="Attenborough R."/>
            <person name="Rens W."/>
            <person name="Ferguson-Smith M."/>
            <person name="Lefevre C.M."/>
            <person name="Sharp J.A."/>
            <person name="Nicholas K.R."/>
            <person name="Ray D.A."/>
            <person name="Kube M."/>
            <person name="Reinhardt R."/>
            <person name="Pringle T.H."/>
            <person name="Taylor J."/>
            <person name="Jones R.C."/>
            <person name="Nixon B."/>
            <person name="Dacheux J.L."/>
            <person name="Niwa H."/>
            <person name="Sekita Y."/>
            <person name="Huang X."/>
            <person name="Stark A."/>
            <person name="Kheradpour P."/>
            <person name="Kellis M."/>
            <person name="Flicek P."/>
            <person name="Chen Y."/>
            <person name="Webber C."/>
            <person name="Hardison R."/>
            <person name="Nelson J."/>
            <person name="Hallsworth-Pepin K."/>
            <person name="Delehaunty K."/>
            <person name="Markovic C."/>
            <person name="Minx P."/>
            <person name="Feng Y."/>
            <person name="Kremitzki C."/>
            <person name="Mitreva M."/>
            <person name="Glasscock J."/>
            <person name="Wylie T."/>
            <person name="Wohldmann P."/>
            <person name="Thiru P."/>
            <person name="Nhan M.N."/>
            <person name="Pohl C.S."/>
            <person name="Smith S.M."/>
            <person name="Hou S."/>
            <person name="Nefedov M."/>
            <person name="de Jong P.J."/>
            <person name="Renfree M.B."/>
            <person name="Mardis E.R."/>
            <person name="Wilson R.K."/>
        </authorList>
    </citation>
    <scope>NUCLEOTIDE SEQUENCE [LARGE SCALE GENOMIC DNA]</scope>
    <source>
        <strain evidence="6 7">Glennie</strain>
    </source>
</reference>
<dbReference type="eggNOG" id="ENOG502QX94">
    <property type="taxonomic scope" value="Eukaryota"/>
</dbReference>
<gene>
    <name evidence="6" type="primary">C1QTNF4</name>
</gene>
<reference evidence="6" key="2">
    <citation type="submission" date="2025-08" db="UniProtKB">
        <authorList>
            <consortium name="Ensembl"/>
        </authorList>
    </citation>
    <scope>IDENTIFICATION</scope>
    <source>
        <strain evidence="6">Glennie</strain>
    </source>
</reference>
<feature type="signal peptide" evidence="4">
    <location>
        <begin position="1"/>
        <end position="19"/>
    </location>
</feature>
<proteinExistence type="predicted"/>
<dbReference type="Gene3D" id="2.60.120.40">
    <property type="match status" value="1"/>
</dbReference>
<reference evidence="6" key="3">
    <citation type="submission" date="2025-09" db="UniProtKB">
        <authorList>
            <consortium name="Ensembl"/>
        </authorList>
    </citation>
    <scope>IDENTIFICATION</scope>
    <source>
        <strain evidence="6">Glennie</strain>
    </source>
</reference>
<dbReference type="Ensembl" id="ENSOANT00000012585.2">
    <property type="protein sequence ID" value="ENSOANP00000012583.2"/>
    <property type="gene ID" value="ENSOANG00000007902.4"/>
</dbReference>
<dbReference type="GO" id="GO:0005576">
    <property type="term" value="C:extracellular region"/>
    <property type="evidence" value="ECO:0007669"/>
    <property type="project" value="UniProtKB-SubCell"/>
</dbReference>
<keyword evidence="3 4" id="KW-0732">Signal</keyword>
<dbReference type="InterPro" id="IPR050822">
    <property type="entry name" value="Cerebellin_Synaptic_Org"/>
</dbReference>
<dbReference type="InterPro" id="IPR001073">
    <property type="entry name" value="C1q_dom"/>
</dbReference>
<dbReference type="STRING" id="9258.ENSOANP00000012583"/>
<sequence length="100" mass="11171">MALWRAQLLMGLFWPAAWGLGPGPSPELRSAFSVARTSSLEGNTEMAVTFDKVYVNIGDDFDPKSGLFRCRVPGAYYFSFTVGKYPQKSLSVMLVRNRNE</sequence>
<dbReference type="InterPro" id="IPR008983">
    <property type="entry name" value="Tumour_necrosis_fac-like_dom"/>
</dbReference>
<comment type="subcellular location">
    <subcellularLocation>
        <location evidence="1">Secreted</location>
    </subcellularLocation>
</comment>
<dbReference type="InParanoid" id="F7DS00"/>
<dbReference type="AlphaFoldDB" id="F7DS00"/>
<dbReference type="Bgee" id="ENSOANG00000007902">
    <property type="expression patterns" value="Expressed in cerebellum and 7 other cell types or tissues"/>
</dbReference>
<name>F7DS00_ORNAN</name>
<dbReference type="GeneTree" id="ENSGT00940000161832"/>
<keyword evidence="7" id="KW-1185">Reference proteome</keyword>
<dbReference type="PRINTS" id="PR00007">
    <property type="entry name" value="COMPLEMNTC1Q"/>
</dbReference>
<organism evidence="6 7">
    <name type="scientific">Ornithorhynchus anatinus</name>
    <name type="common">Duckbill platypus</name>
    <dbReference type="NCBI Taxonomy" id="9258"/>
    <lineage>
        <taxon>Eukaryota</taxon>
        <taxon>Metazoa</taxon>
        <taxon>Chordata</taxon>
        <taxon>Craniata</taxon>
        <taxon>Vertebrata</taxon>
        <taxon>Euteleostomi</taxon>
        <taxon>Mammalia</taxon>
        <taxon>Monotremata</taxon>
        <taxon>Ornithorhynchidae</taxon>
        <taxon>Ornithorhynchus</taxon>
    </lineage>
</organism>
<evidence type="ECO:0000256" key="2">
    <source>
        <dbReference type="ARBA" id="ARBA00022525"/>
    </source>
</evidence>
<evidence type="ECO:0000256" key="3">
    <source>
        <dbReference type="ARBA" id="ARBA00022729"/>
    </source>
</evidence>
<evidence type="ECO:0000313" key="7">
    <source>
        <dbReference type="Proteomes" id="UP000002279"/>
    </source>
</evidence>
<dbReference type="PANTHER" id="PTHR22923:SF62">
    <property type="entry name" value="CVP18"/>
    <property type="match status" value="1"/>
</dbReference>
<feature type="domain" description="C1q" evidence="5">
    <location>
        <begin position="25"/>
        <end position="100"/>
    </location>
</feature>